<sequence length="224" mass="24830">MRMEVAVNFSAVPVLRAFWLISGPVGRLELTETHQDPPPRPYRQPPVSLQVSAPAAVSASEETLKASPIGSDLSTLISIDSSTLDRQSLSLYRLRKMSDPTQIASQIDRKLKKYFYLDSDTDRGQLAPLYRDHSMLTFEANPYLGTANIVKKLQELPFAKVTHQVHTLDAQPSNSATPSIIVLVTGALQIDGETNPLRFSQAFHLVSEDGSFFVLNDVFRLVYG</sequence>
<dbReference type="InterPro" id="IPR018222">
    <property type="entry name" value="Nuclear_transport_factor_2_euk"/>
</dbReference>
<dbReference type="OrthoDB" id="6507044at2759"/>
<keyword evidence="2" id="KW-0963">Cytoplasm</keyword>
<dbReference type="GO" id="GO:0006606">
    <property type="term" value="P:protein import into nucleus"/>
    <property type="evidence" value="ECO:0007669"/>
    <property type="project" value="UniProtKB-ARBA"/>
</dbReference>
<dbReference type="GO" id="GO:0005635">
    <property type="term" value="C:nuclear envelope"/>
    <property type="evidence" value="ECO:0007669"/>
    <property type="project" value="UniProtKB-ARBA"/>
</dbReference>
<dbReference type="Pfam" id="PF02136">
    <property type="entry name" value="NTF2"/>
    <property type="match status" value="1"/>
</dbReference>
<gene>
    <name evidence="5" type="ORF">PSHT_15054</name>
</gene>
<comment type="subcellular location">
    <subcellularLocation>
        <location evidence="1">Cytoplasm</location>
    </subcellularLocation>
</comment>
<dbReference type="VEuPathDB" id="FungiDB:PSTT_03650"/>
<protein>
    <recommendedName>
        <fullName evidence="3">Nuclear transport factor 2</fullName>
    </recommendedName>
</protein>
<name>A0A2S4UH94_9BASI</name>
<evidence type="ECO:0000313" key="6">
    <source>
        <dbReference type="Proteomes" id="UP000238274"/>
    </source>
</evidence>
<evidence type="ECO:0000256" key="3">
    <source>
        <dbReference type="ARBA" id="ARBA00026247"/>
    </source>
</evidence>
<organism evidence="5 6">
    <name type="scientific">Puccinia striiformis</name>
    <dbReference type="NCBI Taxonomy" id="27350"/>
    <lineage>
        <taxon>Eukaryota</taxon>
        <taxon>Fungi</taxon>
        <taxon>Dikarya</taxon>
        <taxon>Basidiomycota</taxon>
        <taxon>Pucciniomycotina</taxon>
        <taxon>Pucciniomycetes</taxon>
        <taxon>Pucciniales</taxon>
        <taxon>Pucciniaceae</taxon>
        <taxon>Puccinia</taxon>
    </lineage>
</organism>
<dbReference type="EMBL" id="PKSM01000364">
    <property type="protein sequence ID" value="POV96586.1"/>
    <property type="molecule type" value="Genomic_DNA"/>
</dbReference>
<evidence type="ECO:0000256" key="1">
    <source>
        <dbReference type="ARBA" id="ARBA00004496"/>
    </source>
</evidence>
<dbReference type="FunFam" id="3.10.450.50:FF:000005">
    <property type="entry name" value="Nuclear transport factor 2"/>
    <property type="match status" value="1"/>
</dbReference>
<dbReference type="PANTHER" id="PTHR12612">
    <property type="entry name" value="NUCLEAR TRANSPORT FACTOR 2"/>
    <property type="match status" value="1"/>
</dbReference>
<dbReference type="InterPro" id="IPR032710">
    <property type="entry name" value="NTF2-like_dom_sf"/>
</dbReference>
<dbReference type="InterPro" id="IPR045875">
    <property type="entry name" value="NTF2"/>
</dbReference>
<dbReference type="AlphaFoldDB" id="A0A2S4UH94"/>
<accession>A0A2S4UH94</accession>
<dbReference type="GO" id="GO:0005737">
    <property type="term" value="C:cytoplasm"/>
    <property type="evidence" value="ECO:0007669"/>
    <property type="project" value="UniProtKB-SubCell"/>
</dbReference>
<feature type="domain" description="NTF2" evidence="4">
    <location>
        <begin position="107"/>
        <end position="221"/>
    </location>
</feature>
<dbReference type="PROSITE" id="PS50177">
    <property type="entry name" value="NTF2_DOMAIN"/>
    <property type="match status" value="1"/>
</dbReference>
<comment type="caution">
    <text evidence="5">The sequence shown here is derived from an EMBL/GenBank/DDBJ whole genome shotgun (WGS) entry which is preliminary data.</text>
</comment>
<dbReference type="InterPro" id="IPR002075">
    <property type="entry name" value="NTF2_dom"/>
</dbReference>
<dbReference type="Proteomes" id="UP000238274">
    <property type="component" value="Unassembled WGS sequence"/>
</dbReference>
<keyword evidence="6" id="KW-1185">Reference proteome</keyword>
<dbReference type="Gene3D" id="3.10.450.50">
    <property type="match status" value="1"/>
</dbReference>
<dbReference type="CDD" id="cd00780">
    <property type="entry name" value="NTF2"/>
    <property type="match status" value="1"/>
</dbReference>
<proteinExistence type="predicted"/>
<evidence type="ECO:0000259" key="4">
    <source>
        <dbReference type="PROSITE" id="PS50177"/>
    </source>
</evidence>
<reference evidence="6" key="2">
    <citation type="journal article" date="2018" name="BMC Genomics">
        <title>Genomic insights into host adaptation between the wheat stripe rust pathogen (Puccinia striiformis f. sp. tritici) and the barley stripe rust pathogen (Puccinia striiformis f. sp. hordei).</title>
        <authorList>
            <person name="Xia C."/>
            <person name="Wang M."/>
            <person name="Yin C."/>
            <person name="Cornejo O.E."/>
            <person name="Hulbert S.H."/>
            <person name="Chen X."/>
        </authorList>
    </citation>
    <scope>NUCLEOTIDE SEQUENCE [LARGE SCALE GENOMIC DNA]</scope>
    <source>
        <strain evidence="6">93TX-2</strain>
    </source>
</reference>
<dbReference type="SUPFAM" id="SSF54427">
    <property type="entry name" value="NTF2-like"/>
    <property type="match status" value="1"/>
</dbReference>
<reference evidence="5 6" key="1">
    <citation type="submission" date="2017-12" db="EMBL/GenBank/DDBJ databases">
        <title>Gene loss provides genomic basis for host adaptation in cereal stripe rust fungi.</title>
        <authorList>
            <person name="Xia C."/>
        </authorList>
    </citation>
    <scope>NUCLEOTIDE SEQUENCE [LARGE SCALE GENOMIC DNA]</scope>
    <source>
        <strain evidence="5 6">93TX-2</strain>
    </source>
</reference>
<evidence type="ECO:0000313" key="5">
    <source>
        <dbReference type="EMBL" id="POV96586.1"/>
    </source>
</evidence>
<reference evidence="6" key="3">
    <citation type="journal article" date="2018" name="Mol. Plant Microbe Interact.">
        <title>Genome sequence resources for the wheat stripe rust pathogen (Puccinia striiformis f. sp. tritici) and the barley stripe rust pathogen (Puccinia striiformis f. sp. hordei).</title>
        <authorList>
            <person name="Xia C."/>
            <person name="Wang M."/>
            <person name="Yin C."/>
            <person name="Cornejo O.E."/>
            <person name="Hulbert S.H."/>
            <person name="Chen X."/>
        </authorList>
    </citation>
    <scope>NUCLEOTIDE SEQUENCE [LARGE SCALE GENOMIC DNA]</scope>
    <source>
        <strain evidence="6">93TX-2</strain>
    </source>
</reference>
<evidence type="ECO:0000256" key="2">
    <source>
        <dbReference type="ARBA" id="ARBA00022490"/>
    </source>
</evidence>
<dbReference type="VEuPathDB" id="FungiDB:PSHT_15054"/>